<name>A0A0F4GAX1_9PEZI</name>
<dbReference type="PANTHER" id="PTHR47843">
    <property type="entry name" value="BTB DOMAIN-CONTAINING PROTEIN-RELATED"/>
    <property type="match status" value="1"/>
</dbReference>
<reference evidence="2 3" key="1">
    <citation type="submission" date="2015-03" db="EMBL/GenBank/DDBJ databases">
        <title>RNA-seq based gene annotation and comparative genomics of four Zymoseptoria species reveal species-specific pathogenicity related genes and transposable element activity.</title>
        <authorList>
            <person name="Grandaubert J."/>
            <person name="Bhattacharyya A."/>
            <person name="Stukenbrock E.H."/>
        </authorList>
    </citation>
    <scope>NUCLEOTIDE SEQUENCE [LARGE SCALE GENOMIC DNA]</scope>
    <source>
        <strain evidence="2 3">Zb18110</strain>
    </source>
</reference>
<keyword evidence="3" id="KW-1185">Reference proteome</keyword>
<gene>
    <name evidence="2" type="ORF">TI39_contig4330g00003</name>
</gene>
<accession>A0A0F4GAX1</accession>
<dbReference type="InterPro" id="IPR000210">
    <property type="entry name" value="BTB/POZ_dom"/>
</dbReference>
<dbReference type="PANTHER" id="PTHR47843:SF2">
    <property type="entry name" value="BTB DOMAIN-CONTAINING PROTEIN"/>
    <property type="match status" value="1"/>
</dbReference>
<dbReference type="Proteomes" id="UP000033647">
    <property type="component" value="Unassembled WGS sequence"/>
</dbReference>
<dbReference type="Gene3D" id="3.30.710.10">
    <property type="entry name" value="Potassium Channel Kv1.1, Chain A"/>
    <property type="match status" value="1"/>
</dbReference>
<dbReference type="EMBL" id="LAFY01004289">
    <property type="protein sequence ID" value="KJX93365.1"/>
    <property type="molecule type" value="Genomic_DNA"/>
</dbReference>
<feature type="domain" description="BTB" evidence="1">
    <location>
        <begin position="18"/>
        <end position="88"/>
    </location>
</feature>
<dbReference type="PROSITE" id="PS50097">
    <property type="entry name" value="BTB"/>
    <property type="match status" value="1"/>
</dbReference>
<dbReference type="InterPro" id="IPR011333">
    <property type="entry name" value="SKP1/BTB/POZ_sf"/>
</dbReference>
<dbReference type="SUPFAM" id="SSF54695">
    <property type="entry name" value="POZ domain"/>
    <property type="match status" value="1"/>
</dbReference>
<protein>
    <recommendedName>
        <fullName evidence="1">BTB domain-containing protein</fullName>
    </recommendedName>
</protein>
<dbReference type="Pfam" id="PF00651">
    <property type="entry name" value="BTB"/>
    <property type="match status" value="1"/>
</dbReference>
<organism evidence="2 3">
    <name type="scientific">Zymoseptoria brevis</name>
    <dbReference type="NCBI Taxonomy" id="1047168"/>
    <lineage>
        <taxon>Eukaryota</taxon>
        <taxon>Fungi</taxon>
        <taxon>Dikarya</taxon>
        <taxon>Ascomycota</taxon>
        <taxon>Pezizomycotina</taxon>
        <taxon>Dothideomycetes</taxon>
        <taxon>Dothideomycetidae</taxon>
        <taxon>Mycosphaerellales</taxon>
        <taxon>Mycosphaerellaceae</taxon>
        <taxon>Zymoseptoria</taxon>
    </lineage>
</organism>
<evidence type="ECO:0000313" key="3">
    <source>
        <dbReference type="Proteomes" id="UP000033647"/>
    </source>
</evidence>
<evidence type="ECO:0000313" key="2">
    <source>
        <dbReference type="EMBL" id="KJX93365.1"/>
    </source>
</evidence>
<comment type="caution">
    <text evidence="2">The sequence shown here is derived from an EMBL/GenBank/DDBJ whole genome shotgun (WGS) entry which is preliminary data.</text>
</comment>
<sequence length="221" mass="24793">MAGDAAAVTGSRFSGPFVTIKVGAESDQPATFTVHETLIKKSHDFFRVAMDKKWKEGQRREIELPNDDPEVIGSFVQWMYTDNITVIPTYEMKLEESNKQYVQLAHMYVFGEKIQNIAFQNAVLSAILMARDGKAGNERAVRSPIKEAVKIIYDGTLPGSNARKLMAFIHVEGGKADWLGKDAKEHHPDFLFDSVQAFLAKRTVAGLCGLYEQRAKWLLPE</sequence>
<dbReference type="CDD" id="cd18186">
    <property type="entry name" value="BTB_POZ_ZBTB_KLHL-like"/>
    <property type="match status" value="1"/>
</dbReference>
<evidence type="ECO:0000259" key="1">
    <source>
        <dbReference type="PROSITE" id="PS50097"/>
    </source>
</evidence>
<dbReference type="AlphaFoldDB" id="A0A0F4GAX1"/>
<proteinExistence type="predicted"/>
<dbReference type="STRING" id="1047168.A0A0F4GAX1"/>
<dbReference type="OrthoDB" id="1022638at2759"/>